<feature type="transmembrane region" description="Helical" evidence="7">
    <location>
        <begin position="162"/>
        <end position="184"/>
    </location>
</feature>
<sequence>MTGNLQRVPPSARSRADRGKGLRGVLGRAGWNLADQAVSSATNLLLSVLAARALSVDGFGAFSVAFTIYSFLIAGGRAMISRPLAVRYAAAAPERYRAAAQSATGATVLLGVASGLVVAGAGLFFLGGPLGTSLLWMGALMPGLLLQDMWRMVFITEGRPRAAFVNDSVWGVVQVGLVAAFIALDRQSAATLLLAWGGAAFLVALLGIRQFRGRPKLRTSLRWVAEQRDLLKYYLASFIAIMGASQITLLLIAGLGSPADVGALRAAQVVLGPLNLMTYALQAFAIPEIARRRPRGRRGLQVATALSGVLLLASIVWGAAAVALPERVGAFLLGDTWTSAEDVLPATLVGVVASAVAFGANTLLVALGYAKETFRINAMLAPGFFLFGLTGLELGGAAGAALGLSLAQVVVTPALWWRAVVLMRRETRDPGARPVGEQSQEGRTGALDPA</sequence>
<dbReference type="AlphaFoldDB" id="A0A1I5MXG1"/>
<keyword evidence="4 7" id="KW-1133">Transmembrane helix</keyword>
<feature type="transmembrane region" description="Helical" evidence="7">
    <location>
        <begin position="230"/>
        <end position="254"/>
    </location>
</feature>
<protein>
    <submittedName>
        <fullName evidence="8">Membrane protein involved in the export of O-antigen and teichoic acid</fullName>
    </submittedName>
</protein>
<feature type="transmembrane region" description="Helical" evidence="7">
    <location>
        <begin position="398"/>
        <end position="417"/>
    </location>
</feature>
<keyword evidence="5 7" id="KW-0472">Membrane</keyword>
<evidence type="ECO:0000313" key="8">
    <source>
        <dbReference type="EMBL" id="SFP14178.1"/>
    </source>
</evidence>
<evidence type="ECO:0000256" key="2">
    <source>
        <dbReference type="ARBA" id="ARBA00022475"/>
    </source>
</evidence>
<feature type="transmembrane region" description="Helical" evidence="7">
    <location>
        <begin position="302"/>
        <end position="324"/>
    </location>
</feature>
<name>A0A1I5MXG1_9ACTN</name>
<dbReference type="STRING" id="1523247.SAMN05660464_2198"/>
<gene>
    <name evidence="8" type="ORF">SAMN05660464_2198</name>
</gene>
<feature type="transmembrane region" description="Helical" evidence="7">
    <location>
        <begin position="105"/>
        <end position="127"/>
    </location>
</feature>
<keyword evidence="9" id="KW-1185">Reference proteome</keyword>
<evidence type="ECO:0000256" key="7">
    <source>
        <dbReference type="SAM" id="Phobius"/>
    </source>
</evidence>
<feature type="transmembrane region" description="Helical" evidence="7">
    <location>
        <begin position="133"/>
        <end position="150"/>
    </location>
</feature>
<dbReference type="PANTHER" id="PTHR30250">
    <property type="entry name" value="PST FAMILY PREDICTED COLANIC ACID TRANSPORTER"/>
    <property type="match status" value="1"/>
</dbReference>
<feature type="region of interest" description="Disordered" evidence="6">
    <location>
        <begin position="430"/>
        <end position="450"/>
    </location>
</feature>
<feature type="transmembrane region" description="Helical" evidence="7">
    <location>
        <begin position="344"/>
        <end position="367"/>
    </location>
</feature>
<dbReference type="CDD" id="cd13126">
    <property type="entry name" value="MATE_like_11"/>
    <property type="match status" value="1"/>
</dbReference>
<organism evidence="8 9">
    <name type="scientific">Geodermatophilus dictyosporus</name>
    <dbReference type="NCBI Taxonomy" id="1523247"/>
    <lineage>
        <taxon>Bacteria</taxon>
        <taxon>Bacillati</taxon>
        <taxon>Actinomycetota</taxon>
        <taxon>Actinomycetes</taxon>
        <taxon>Geodermatophilales</taxon>
        <taxon>Geodermatophilaceae</taxon>
        <taxon>Geodermatophilus</taxon>
    </lineage>
</organism>
<keyword evidence="3 7" id="KW-0812">Transmembrane</keyword>
<evidence type="ECO:0000256" key="4">
    <source>
        <dbReference type="ARBA" id="ARBA00022989"/>
    </source>
</evidence>
<feature type="transmembrane region" description="Helical" evidence="7">
    <location>
        <begin position="374"/>
        <end position="392"/>
    </location>
</feature>
<proteinExistence type="predicted"/>
<dbReference type="EMBL" id="FOWQ01000003">
    <property type="protein sequence ID" value="SFP14178.1"/>
    <property type="molecule type" value="Genomic_DNA"/>
</dbReference>
<dbReference type="Proteomes" id="UP000198857">
    <property type="component" value="Unassembled WGS sequence"/>
</dbReference>
<evidence type="ECO:0000313" key="9">
    <source>
        <dbReference type="Proteomes" id="UP000198857"/>
    </source>
</evidence>
<evidence type="ECO:0000256" key="3">
    <source>
        <dbReference type="ARBA" id="ARBA00022692"/>
    </source>
</evidence>
<evidence type="ECO:0000256" key="6">
    <source>
        <dbReference type="SAM" id="MobiDB-lite"/>
    </source>
</evidence>
<evidence type="ECO:0000256" key="5">
    <source>
        <dbReference type="ARBA" id="ARBA00023136"/>
    </source>
</evidence>
<dbReference type="PANTHER" id="PTHR30250:SF26">
    <property type="entry name" value="PSMA PROTEIN"/>
    <property type="match status" value="1"/>
</dbReference>
<keyword evidence="2" id="KW-1003">Cell membrane</keyword>
<feature type="transmembrane region" description="Helical" evidence="7">
    <location>
        <begin position="190"/>
        <end position="209"/>
    </location>
</feature>
<accession>A0A1I5MXG1</accession>
<feature type="transmembrane region" description="Helical" evidence="7">
    <location>
        <begin position="49"/>
        <end position="72"/>
    </location>
</feature>
<evidence type="ECO:0000256" key="1">
    <source>
        <dbReference type="ARBA" id="ARBA00004651"/>
    </source>
</evidence>
<comment type="subcellular location">
    <subcellularLocation>
        <location evidence="1">Cell membrane</location>
        <topology evidence="1">Multi-pass membrane protein</topology>
    </subcellularLocation>
</comment>
<reference evidence="9" key="1">
    <citation type="submission" date="2016-10" db="EMBL/GenBank/DDBJ databases">
        <authorList>
            <person name="Varghese N."/>
            <person name="Submissions S."/>
        </authorList>
    </citation>
    <scope>NUCLEOTIDE SEQUENCE [LARGE SCALE GENOMIC DNA]</scope>
    <source>
        <strain evidence="9">DSM 44208</strain>
    </source>
</reference>
<dbReference type="InterPro" id="IPR050833">
    <property type="entry name" value="Poly_Biosynth_Transport"/>
</dbReference>
<feature type="transmembrane region" description="Helical" evidence="7">
    <location>
        <begin position="266"/>
        <end position="290"/>
    </location>
</feature>
<dbReference type="GO" id="GO:0005886">
    <property type="term" value="C:plasma membrane"/>
    <property type="evidence" value="ECO:0007669"/>
    <property type="project" value="UniProtKB-SubCell"/>
</dbReference>